<dbReference type="SUPFAM" id="SSF161098">
    <property type="entry name" value="MetI-like"/>
    <property type="match status" value="1"/>
</dbReference>
<feature type="transmembrane region" description="Helical" evidence="8">
    <location>
        <begin position="99"/>
        <end position="122"/>
    </location>
</feature>
<dbReference type="CDD" id="cd06261">
    <property type="entry name" value="TM_PBP2"/>
    <property type="match status" value="1"/>
</dbReference>
<dbReference type="PANTHER" id="PTHR42929">
    <property type="entry name" value="INNER MEMBRANE ABC TRANSPORTER PERMEASE PROTEIN YDCU-RELATED-RELATED"/>
    <property type="match status" value="1"/>
</dbReference>
<dbReference type="EMBL" id="STFG01000001">
    <property type="protein sequence ID" value="THU04986.1"/>
    <property type="molecule type" value="Genomic_DNA"/>
</dbReference>
<dbReference type="PANTHER" id="PTHR42929:SF5">
    <property type="entry name" value="ABC TRANSPORTER PERMEASE PROTEIN"/>
    <property type="match status" value="1"/>
</dbReference>
<comment type="subcellular location">
    <subcellularLocation>
        <location evidence="1 8">Cell membrane</location>
        <topology evidence="1 8">Multi-pass membrane protein</topology>
    </subcellularLocation>
</comment>
<name>A0A4V4GSM2_9BURK</name>
<feature type="transmembrane region" description="Helical" evidence="8">
    <location>
        <begin position="151"/>
        <end position="172"/>
    </location>
</feature>
<dbReference type="OrthoDB" id="9808619at2"/>
<evidence type="ECO:0000256" key="3">
    <source>
        <dbReference type="ARBA" id="ARBA00022448"/>
    </source>
</evidence>
<evidence type="ECO:0000256" key="2">
    <source>
        <dbReference type="ARBA" id="ARBA00007069"/>
    </source>
</evidence>
<feature type="transmembrane region" description="Helical" evidence="8">
    <location>
        <begin position="193"/>
        <end position="215"/>
    </location>
</feature>
<evidence type="ECO:0000313" key="10">
    <source>
        <dbReference type="EMBL" id="THU04986.1"/>
    </source>
</evidence>
<dbReference type="AlphaFoldDB" id="A0A4V4GSM2"/>
<feature type="transmembrane region" description="Helical" evidence="8">
    <location>
        <begin position="20"/>
        <end position="39"/>
    </location>
</feature>
<dbReference type="Gene3D" id="1.10.3720.10">
    <property type="entry name" value="MetI-like"/>
    <property type="match status" value="1"/>
</dbReference>
<comment type="caution">
    <text evidence="10">The sequence shown here is derived from an EMBL/GenBank/DDBJ whole genome shotgun (WGS) entry which is preliminary data.</text>
</comment>
<accession>A0A4V4GSM2</accession>
<keyword evidence="4" id="KW-1003">Cell membrane</keyword>
<organism evidence="10 11">
    <name type="scientific">Lampropedia puyangensis</name>
    <dbReference type="NCBI Taxonomy" id="1330072"/>
    <lineage>
        <taxon>Bacteria</taxon>
        <taxon>Pseudomonadati</taxon>
        <taxon>Pseudomonadota</taxon>
        <taxon>Betaproteobacteria</taxon>
        <taxon>Burkholderiales</taxon>
        <taxon>Comamonadaceae</taxon>
        <taxon>Lampropedia</taxon>
    </lineage>
</organism>
<dbReference type="GO" id="GO:0005886">
    <property type="term" value="C:plasma membrane"/>
    <property type="evidence" value="ECO:0007669"/>
    <property type="project" value="UniProtKB-SubCell"/>
</dbReference>
<keyword evidence="7 8" id="KW-0472">Membrane</keyword>
<sequence>MQKTSASGALSGPWLATPLLVYFLIFVLAPQIVLVVMSFRGLEGALTLTHFARVLTDPMTYDVLIGTLRLGLLTTLLTLVIGYPYALGMVYAGPRLKSLLLLLVVLPLLVSGVVRTFGWMVALGNQGPINELLLWLGIIEQPLKLLFTEKAVVIGLTQIEMPMMVLALYTVLGRMDASLLLASRSLGAGHWKTLVQVILPLSIPGLIAGCSLVFASAVGSFVAQTVLGGGGLLYMPMYIYQQSILSQEWAFAAALAVVLMVAVSSIVFAGNALARKSKGYIYG</sequence>
<evidence type="ECO:0000256" key="5">
    <source>
        <dbReference type="ARBA" id="ARBA00022692"/>
    </source>
</evidence>
<keyword evidence="3 8" id="KW-0813">Transport</keyword>
<dbReference type="Pfam" id="PF00528">
    <property type="entry name" value="BPD_transp_1"/>
    <property type="match status" value="1"/>
</dbReference>
<comment type="similarity">
    <text evidence="2">Belongs to the binding-protein-dependent transport system permease family. CysTW subfamily.</text>
</comment>
<protein>
    <submittedName>
        <fullName evidence="10">ABC transporter permease</fullName>
    </submittedName>
</protein>
<keyword evidence="11" id="KW-1185">Reference proteome</keyword>
<evidence type="ECO:0000256" key="4">
    <source>
        <dbReference type="ARBA" id="ARBA00022475"/>
    </source>
</evidence>
<evidence type="ECO:0000259" key="9">
    <source>
        <dbReference type="PROSITE" id="PS50928"/>
    </source>
</evidence>
<feature type="transmembrane region" description="Helical" evidence="8">
    <location>
        <begin position="59"/>
        <end position="87"/>
    </location>
</feature>
<gene>
    <name evidence="10" type="ORF">E9531_00025</name>
</gene>
<proteinExistence type="inferred from homology"/>
<keyword evidence="5 8" id="KW-0812">Transmembrane</keyword>
<evidence type="ECO:0000256" key="8">
    <source>
        <dbReference type="RuleBase" id="RU363032"/>
    </source>
</evidence>
<evidence type="ECO:0000256" key="7">
    <source>
        <dbReference type="ARBA" id="ARBA00023136"/>
    </source>
</evidence>
<evidence type="ECO:0000256" key="1">
    <source>
        <dbReference type="ARBA" id="ARBA00004651"/>
    </source>
</evidence>
<dbReference type="GO" id="GO:0055085">
    <property type="term" value="P:transmembrane transport"/>
    <property type="evidence" value="ECO:0007669"/>
    <property type="project" value="InterPro"/>
</dbReference>
<dbReference type="Proteomes" id="UP000308917">
    <property type="component" value="Unassembled WGS sequence"/>
</dbReference>
<dbReference type="PROSITE" id="PS50928">
    <property type="entry name" value="ABC_TM1"/>
    <property type="match status" value="1"/>
</dbReference>
<feature type="domain" description="ABC transmembrane type-1" evidence="9">
    <location>
        <begin position="64"/>
        <end position="270"/>
    </location>
</feature>
<dbReference type="RefSeq" id="WP_136571697.1">
    <property type="nucleotide sequence ID" value="NZ_STFG01000001.1"/>
</dbReference>
<evidence type="ECO:0000313" key="11">
    <source>
        <dbReference type="Proteomes" id="UP000308917"/>
    </source>
</evidence>
<keyword evidence="6 8" id="KW-1133">Transmembrane helix</keyword>
<feature type="transmembrane region" description="Helical" evidence="8">
    <location>
        <begin position="252"/>
        <end position="274"/>
    </location>
</feature>
<evidence type="ECO:0000256" key="6">
    <source>
        <dbReference type="ARBA" id="ARBA00022989"/>
    </source>
</evidence>
<dbReference type="InterPro" id="IPR035906">
    <property type="entry name" value="MetI-like_sf"/>
</dbReference>
<dbReference type="InterPro" id="IPR000515">
    <property type="entry name" value="MetI-like"/>
</dbReference>
<reference evidence="10 11" key="1">
    <citation type="journal article" date="2015" name="Antonie Van Leeuwenhoek">
        <title>Lampropedia puyangensis sp. nov., isolated from symptomatic bark of Populus ? euramericana canker and emended description of Lampropedia hyalina (Ehrenberg 1832) Lee et al. 2004.</title>
        <authorList>
            <person name="Li Y."/>
            <person name="Wang T."/>
            <person name="Piao C.G."/>
            <person name="Wang L.F."/>
            <person name="Tian G.Z."/>
            <person name="Zhu T.H."/>
            <person name="Guo M.W."/>
        </authorList>
    </citation>
    <scope>NUCLEOTIDE SEQUENCE [LARGE SCALE GENOMIC DNA]</scope>
    <source>
        <strain evidence="10 11">2-bin</strain>
    </source>
</reference>
<feature type="transmembrane region" description="Helical" evidence="8">
    <location>
        <begin position="221"/>
        <end position="240"/>
    </location>
</feature>